<protein>
    <recommendedName>
        <fullName evidence="3">HD domain-containing protein</fullName>
    </recommendedName>
</protein>
<dbReference type="GO" id="GO:0005737">
    <property type="term" value="C:cytoplasm"/>
    <property type="evidence" value="ECO:0007669"/>
    <property type="project" value="TreeGrafter"/>
</dbReference>
<dbReference type="GO" id="GO:0002953">
    <property type="term" value="F:5'-deoxynucleotidase activity"/>
    <property type="evidence" value="ECO:0007669"/>
    <property type="project" value="InterPro"/>
</dbReference>
<accession>A0A1C3IG81</accession>
<dbReference type="PANTHER" id="PTHR11845">
    <property type="entry name" value="5'-DEOXYNUCLEOTIDASE HDDC2"/>
    <property type="match status" value="1"/>
</dbReference>
<gene>
    <name evidence="4" type="ORF">VAT7223_00163</name>
</gene>
<dbReference type="EMBL" id="FLQP01000003">
    <property type="protein sequence ID" value="SBS60430.1"/>
    <property type="molecule type" value="Genomic_DNA"/>
</dbReference>
<dbReference type="RefSeq" id="WP_065678022.1">
    <property type="nucleotide sequence ID" value="NZ_AP025460.1"/>
</dbReference>
<dbReference type="GO" id="GO:0046872">
    <property type="term" value="F:metal ion binding"/>
    <property type="evidence" value="ECO:0007669"/>
    <property type="project" value="UniProtKB-KW"/>
</dbReference>
<dbReference type="PANTHER" id="PTHR11845:SF13">
    <property type="entry name" value="5'-DEOXYNUCLEOTIDASE HDDC2"/>
    <property type="match status" value="1"/>
</dbReference>
<dbReference type="Proteomes" id="UP000092876">
    <property type="component" value="Unassembled WGS sequence"/>
</dbReference>
<evidence type="ECO:0000256" key="2">
    <source>
        <dbReference type="ARBA" id="ARBA00022801"/>
    </source>
</evidence>
<feature type="domain" description="HD" evidence="3">
    <location>
        <begin position="14"/>
        <end position="176"/>
    </location>
</feature>
<evidence type="ECO:0000313" key="4">
    <source>
        <dbReference type="EMBL" id="SBS60430.1"/>
    </source>
</evidence>
<dbReference type="Gene3D" id="1.10.3210.10">
    <property type="entry name" value="Hypothetical protein af1432"/>
    <property type="match status" value="1"/>
</dbReference>
<name>A0A1C3IG81_9VIBR</name>
<evidence type="ECO:0000256" key="1">
    <source>
        <dbReference type="ARBA" id="ARBA00022723"/>
    </source>
</evidence>
<dbReference type="SUPFAM" id="SSF109604">
    <property type="entry name" value="HD-domain/PDEase-like"/>
    <property type="match status" value="1"/>
</dbReference>
<evidence type="ECO:0000313" key="5">
    <source>
        <dbReference type="Proteomes" id="UP000092876"/>
    </source>
</evidence>
<organism evidence="4 5">
    <name type="scientific">Vibrio atlanticus</name>
    <dbReference type="NCBI Taxonomy" id="693153"/>
    <lineage>
        <taxon>Bacteria</taxon>
        <taxon>Pseudomonadati</taxon>
        <taxon>Pseudomonadota</taxon>
        <taxon>Gammaproteobacteria</taxon>
        <taxon>Vibrionales</taxon>
        <taxon>Vibrionaceae</taxon>
        <taxon>Vibrio</taxon>
    </lineage>
</organism>
<keyword evidence="2" id="KW-0378">Hydrolase</keyword>
<sequence>MEEIKGILQFMVEIEQLKDVHRQTKPVGLDRYENSAEHSWHVCLSALMLKDYANEEIDITRVMKMLLIHDLGEIDAGDTIIYASETEENKLKERNCVERLLKSLPSHSRSEYLDLWLEFEAGESPEARFGKAIDRVPPLLHNIHGGGHSWKKHNISKNKVLTFNGERISKGSRALWNELEVQLEGAADKGLLK</sequence>
<dbReference type="GeneID" id="94232973"/>
<dbReference type="Pfam" id="PF13023">
    <property type="entry name" value="HD_3"/>
    <property type="match status" value="1"/>
</dbReference>
<keyword evidence="1" id="KW-0479">Metal-binding</keyword>
<dbReference type="InterPro" id="IPR006674">
    <property type="entry name" value="HD_domain"/>
</dbReference>
<evidence type="ECO:0000259" key="3">
    <source>
        <dbReference type="Pfam" id="PF13023"/>
    </source>
</evidence>
<dbReference type="AlphaFoldDB" id="A0A1C3IG81"/>
<dbReference type="InterPro" id="IPR039356">
    <property type="entry name" value="YfbR/HDDC2"/>
</dbReference>
<proteinExistence type="predicted"/>
<reference evidence="5" key="1">
    <citation type="submission" date="2016-06" db="EMBL/GenBank/DDBJ databases">
        <authorList>
            <person name="Rodrigo-Torres Lidia"/>
            <person name="Arahal R.David."/>
        </authorList>
    </citation>
    <scope>NUCLEOTIDE SEQUENCE [LARGE SCALE GENOMIC DNA]</scope>
    <source>
        <strain evidence="5">CECT 7223</strain>
    </source>
</reference>